<dbReference type="Gene3D" id="3.30.360.10">
    <property type="entry name" value="Dihydrodipicolinate Reductase, domain 2"/>
    <property type="match status" value="1"/>
</dbReference>
<dbReference type="InterPro" id="IPR058924">
    <property type="entry name" value="AGPR_dimerisation_dom"/>
</dbReference>
<evidence type="ECO:0000259" key="6">
    <source>
        <dbReference type="SMART" id="SM00859"/>
    </source>
</evidence>
<evidence type="ECO:0000256" key="5">
    <source>
        <dbReference type="HAMAP-Rule" id="MF_00150"/>
    </source>
</evidence>
<dbReference type="SUPFAM" id="SSF55347">
    <property type="entry name" value="Glyceraldehyde-3-phosphate dehydrogenase-like, C-terminal domain"/>
    <property type="match status" value="1"/>
</dbReference>
<name>A0ABW4LDD2_9MICO</name>
<evidence type="ECO:0000256" key="1">
    <source>
        <dbReference type="ARBA" id="ARBA00022571"/>
    </source>
</evidence>
<accession>A0ABW4LDD2</accession>
<dbReference type="Pfam" id="PF22698">
    <property type="entry name" value="Semialdhyde_dhC_1"/>
    <property type="match status" value="1"/>
</dbReference>
<feature type="domain" description="Semialdehyde dehydrogenase NAD-binding" evidence="6">
    <location>
        <begin position="4"/>
        <end position="134"/>
    </location>
</feature>
<dbReference type="InterPro" id="IPR050085">
    <property type="entry name" value="AGPR"/>
</dbReference>
<protein>
    <recommendedName>
        <fullName evidence="5">N-acetyl-gamma-glutamyl-phosphate reductase</fullName>
        <shortName evidence="5">AGPR</shortName>
        <ecNumber evidence="5">1.2.1.38</ecNumber>
    </recommendedName>
    <alternativeName>
        <fullName evidence="5">N-acetyl-glutamate semialdehyde dehydrogenase</fullName>
        <shortName evidence="5">NAGSA dehydrogenase</shortName>
    </alternativeName>
</protein>
<comment type="pathway">
    <text evidence="5">Amino-acid biosynthesis; L-arginine biosynthesis; N(2)-acetyl-L-ornithine from L-glutamate: step 3/4.</text>
</comment>
<proteinExistence type="inferred from homology"/>
<feature type="active site" evidence="5">
    <location>
        <position position="150"/>
    </location>
</feature>
<evidence type="ECO:0000313" key="8">
    <source>
        <dbReference type="Proteomes" id="UP001597347"/>
    </source>
</evidence>
<dbReference type="HAMAP" id="MF_00150">
    <property type="entry name" value="ArgC_type1"/>
    <property type="match status" value="1"/>
</dbReference>
<keyword evidence="5" id="KW-0963">Cytoplasm</keyword>
<comment type="catalytic activity">
    <reaction evidence="5">
        <text>N-acetyl-L-glutamate 5-semialdehyde + phosphate + NADP(+) = N-acetyl-L-glutamyl 5-phosphate + NADPH + H(+)</text>
        <dbReference type="Rhea" id="RHEA:21588"/>
        <dbReference type="ChEBI" id="CHEBI:15378"/>
        <dbReference type="ChEBI" id="CHEBI:29123"/>
        <dbReference type="ChEBI" id="CHEBI:43474"/>
        <dbReference type="ChEBI" id="CHEBI:57783"/>
        <dbReference type="ChEBI" id="CHEBI:57936"/>
        <dbReference type="ChEBI" id="CHEBI:58349"/>
        <dbReference type="EC" id="1.2.1.38"/>
    </reaction>
</comment>
<dbReference type="CDD" id="cd23934">
    <property type="entry name" value="AGPR_1_C"/>
    <property type="match status" value="1"/>
</dbReference>
<reference evidence="8" key="1">
    <citation type="journal article" date="2019" name="Int. J. Syst. Evol. Microbiol.">
        <title>The Global Catalogue of Microorganisms (GCM) 10K type strain sequencing project: providing services to taxonomists for standard genome sequencing and annotation.</title>
        <authorList>
            <consortium name="The Broad Institute Genomics Platform"/>
            <consortium name="The Broad Institute Genome Sequencing Center for Infectious Disease"/>
            <person name="Wu L."/>
            <person name="Ma J."/>
        </authorList>
    </citation>
    <scope>NUCLEOTIDE SEQUENCE [LARGE SCALE GENOMIC DNA]</scope>
    <source>
        <strain evidence="8">CGMCC 1.12471</strain>
    </source>
</reference>
<dbReference type="CDD" id="cd24148">
    <property type="entry name" value="AGPR_1_actinobacAGPR_like"/>
    <property type="match status" value="1"/>
</dbReference>
<dbReference type="Proteomes" id="UP001597347">
    <property type="component" value="Unassembled WGS sequence"/>
</dbReference>
<keyword evidence="4 5" id="KW-0560">Oxidoreductase</keyword>
<keyword evidence="1 5" id="KW-0055">Arginine biosynthesis</keyword>
<comment type="caution">
    <text evidence="7">The sequence shown here is derived from an EMBL/GenBank/DDBJ whole genome shotgun (WGS) entry which is preliminary data.</text>
</comment>
<keyword evidence="8" id="KW-1185">Reference proteome</keyword>
<organism evidence="7 8">
    <name type="scientific">Amnibacterium endophyticum</name>
    <dbReference type="NCBI Taxonomy" id="2109337"/>
    <lineage>
        <taxon>Bacteria</taxon>
        <taxon>Bacillati</taxon>
        <taxon>Actinomycetota</taxon>
        <taxon>Actinomycetes</taxon>
        <taxon>Micrococcales</taxon>
        <taxon>Microbacteriaceae</taxon>
        <taxon>Amnibacterium</taxon>
    </lineage>
</organism>
<gene>
    <name evidence="5 7" type="primary">argC</name>
    <name evidence="7" type="ORF">ACFSBI_08315</name>
</gene>
<comment type="similarity">
    <text evidence="5">Belongs to the NAGSA dehydrogenase family. Type 1 subfamily.</text>
</comment>
<evidence type="ECO:0000256" key="2">
    <source>
        <dbReference type="ARBA" id="ARBA00022605"/>
    </source>
</evidence>
<dbReference type="InterPro" id="IPR036291">
    <property type="entry name" value="NAD(P)-bd_dom_sf"/>
</dbReference>
<dbReference type="GO" id="GO:0003942">
    <property type="term" value="F:N-acetyl-gamma-glutamyl-phosphate reductase activity"/>
    <property type="evidence" value="ECO:0007669"/>
    <property type="project" value="UniProtKB-EC"/>
</dbReference>
<sequence>MGFRVAVAGASGYAGGELLRLLAGHPDLDVVTATGHSSAGSRVGDVQPHLASCADLVLQETTPEVLAGHDVVFLALPHGQSGALAEQLGDDVLVVDAGADHRLADEADWRAFYPGPWHGAWPYGVPELPVAGGAQRDRLAGVKRIAAPGCNASAVSLALAPAVAEGLVGPDDLVAVLAVGPSGAGRSSRPDLSASELLGSAHAYAVGGTHRHTPEILQNLAQVTGVRGSVSFTPVLVPMARGILATCTARLAPGVDEAAVRAAYERAYGGERFVRLLPAGRFPAVEHALGANTLLLGLAVDEAAGRLVVVAALDNLVKGTAGAAIQSANIALGLPESAGLPIDGVAP</sequence>
<dbReference type="InterPro" id="IPR000706">
    <property type="entry name" value="AGPR_type-1"/>
</dbReference>
<dbReference type="EMBL" id="JBHUEA010000010">
    <property type="protein sequence ID" value="MFD1721551.1"/>
    <property type="molecule type" value="Genomic_DNA"/>
</dbReference>
<comment type="function">
    <text evidence="5">Catalyzes the NADPH-dependent reduction of N-acetyl-5-glutamyl phosphate to yield N-acetyl-L-glutamate 5-semialdehyde.</text>
</comment>
<dbReference type="NCBIfam" id="TIGR01850">
    <property type="entry name" value="argC"/>
    <property type="match status" value="1"/>
</dbReference>
<dbReference type="Gene3D" id="3.40.50.720">
    <property type="entry name" value="NAD(P)-binding Rossmann-like Domain"/>
    <property type="match status" value="1"/>
</dbReference>
<dbReference type="InterPro" id="IPR000534">
    <property type="entry name" value="Semialdehyde_DH_NAD-bd"/>
</dbReference>
<dbReference type="EC" id="1.2.1.38" evidence="5"/>
<dbReference type="PANTHER" id="PTHR32338">
    <property type="entry name" value="N-ACETYL-GAMMA-GLUTAMYL-PHOSPHATE REDUCTASE, CHLOROPLASTIC-RELATED-RELATED"/>
    <property type="match status" value="1"/>
</dbReference>
<evidence type="ECO:0000256" key="4">
    <source>
        <dbReference type="ARBA" id="ARBA00023002"/>
    </source>
</evidence>
<dbReference type="SMART" id="SM00859">
    <property type="entry name" value="Semialdhyde_dh"/>
    <property type="match status" value="1"/>
</dbReference>
<evidence type="ECO:0000256" key="3">
    <source>
        <dbReference type="ARBA" id="ARBA00022857"/>
    </source>
</evidence>
<keyword evidence="2 5" id="KW-0028">Amino-acid biosynthesis</keyword>
<dbReference type="Pfam" id="PF01118">
    <property type="entry name" value="Semialdhyde_dh"/>
    <property type="match status" value="1"/>
</dbReference>
<dbReference type="RefSeq" id="WP_377933879.1">
    <property type="nucleotide sequence ID" value="NZ_JBHUEA010000010.1"/>
</dbReference>
<comment type="subcellular location">
    <subcellularLocation>
        <location evidence="5">Cytoplasm</location>
    </subcellularLocation>
</comment>
<dbReference type="PANTHER" id="PTHR32338:SF10">
    <property type="entry name" value="N-ACETYL-GAMMA-GLUTAMYL-PHOSPHATE REDUCTASE, CHLOROPLASTIC-RELATED"/>
    <property type="match status" value="1"/>
</dbReference>
<dbReference type="SUPFAM" id="SSF51735">
    <property type="entry name" value="NAD(P)-binding Rossmann-fold domains"/>
    <property type="match status" value="1"/>
</dbReference>
<keyword evidence="3 5" id="KW-0521">NADP</keyword>
<evidence type="ECO:0000313" key="7">
    <source>
        <dbReference type="EMBL" id="MFD1721551.1"/>
    </source>
</evidence>